<dbReference type="PANTHER" id="PTHR34496:SF10">
    <property type="entry name" value="GLCNAC TRANSFERASE"/>
    <property type="match status" value="1"/>
</dbReference>
<feature type="region of interest" description="Disordered" evidence="1">
    <location>
        <begin position="84"/>
        <end position="115"/>
    </location>
</feature>
<dbReference type="Proteomes" id="UP000051952">
    <property type="component" value="Unassembled WGS sequence"/>
</dbReference>
<keyword evidence="4" id="KW-1185">Reference proteome</keyword>
<protein>
    <submittedName>
        <fullName evidence="3">Glycosyltransferase (GlcNAc), putative</fullName>
    </submittedName>
</protein>
<keyword evidence="3" id="KW-0808">Transferase</keyword>
<dbReference type="InterPro" id="IPR021067">
    <property type="entry name" value="Glycosyltransferase"/>
</dbReference>
<dbReference type="VEuPathDB" id="TriTrypDB:BSAL_94295"/>
<accession>A0A0S4J5I1</accession>
<dbReference type="PANTHER" id="PTHR34496">
    <property type="entry name" value="GLCNAC TRANSFERASE-RELATED"/>
    <property type="match status" value="1"/>
</dbReference>
<keyword evidence="2" id="KW-1133">Transmembrane helix</keyword>
<keyword evidence="2" id="KW-0472">Membrane</keyword>
<organism evidence="3 4">
    <name type="scientific">Bodo saltans</name>
    <name type="common">Flagellated protozoan</name>
    <dbReference type="NCBI Taxonomy" id="75058"/>
    <lineage>
        <taxon>Eukaryota</taxon>
        <taxon>Discoba</taxon>
        <taxon>Euglenozoa</taxon>
        <taxon>Kinetoplastea</taxon>
        <taxon>Metakinetoplastina</taxon>
        <taxon>Eubodonida</taxon>
        <taxon>Bodonidae</taxon>
        <taxon>Bodo</taxon>
    </lineage>
</organism>
<evidence type="ECO:0000256" key="2">
    <source>
        <dbReference type="SAM" id="Phobius"/>
    </source>
</evidence>
<feature type="transmembrane region" description="Helical" evidence="2">
    <location>
        <begin position="6"/>
        <end position="27"/>
    </location>
</feature>
<proteinExistence type="predicted"/>
<dbReference type="EMBL" id="CYKH01001375">
    <property type="protein sequence ID" value="CUG86699.1"/>
    <property type="molecule type" value="Genomic_DNA"/>
</dbReference>
<dbReference type="GO" id="GO:0016740">
    <property type="term" value="F:transferase activity"/>
    <property type="evidence" value="ECO:0007669"/>
    <property type="project" value="UniProtKB-KW"/>
</dbReference>
<name>A0A0S4J5I1_BODSA</name>
<sequence length="307" mass="33954">MAILLTPGAVMWSLLAAVLVVVAMIGMHRHHDAERKWQNAHQRMVSINRVEEGGLAPELSNVAKLVSSLEKKLHEIERAYGGGNEQDSLFHNASASGGDHTKGTKDAAQGSSATLPYARPRRPLVAVARIGEGGSPASLSSGRSIARRLVDNGVENTIFVSIASYRDEQCAPTVLDMYQRAKKPHTIFVGAVEQHFPQDPSCIPKEFENCQASLDFCPTDHIQVRRIPPNKARGPTFGRFYGMLMYRGETFLFMMDSHNRFVTHWDHIIVKMYQGLPTAKGVLSHYPEAWNNPQDGEATNAPLDSRI</sequence>
<evidence type="ECO:0000256" key="1">
    <source>
        <dbReference type="SAM" id="MobiDB-lite"/>
    </source>
</evidence>
<reference evidence="4" key="1">
    <citation type="submission" date="2015-09" db="EMBL/GenBank/DDBJ databases">
        <authorList>
            <consortium name="Pathogen Informatics"/>
        </authorList>
    </citation>
    <scope>NUCLEOTIDE SEQUENCE [LARGE SCALE GENOMIC DNA]</scope>
    <source>
        <strain evidence="4">Lake Konstanz</strain>
    </source>
</reference>
<dbReference type="Pfam" id="PF11397">
    <property type="entry name" value="GlcNAc"/>
    <property type="match status" value="2"/>
</dbReference>
<gene>
    <name evidence="3" type="ORF">BSAL_94295</name>
</gene>
<evidence type="ECO:0000313" key="4">
    <source>
        <dbReference type="Proteomes" id="UP000051952"/>
    </source>
</evidence>
<dbReference type="OrthoDB" id="76265at2759"/>
<dbReference type="AlphaFoldDB" id="A0A0S4J5I1"/>
<evidence type="ECO:0000313" key="3">
    <source>
        <dbReference type="EMBL" id="CUG86699.1"/>
    </source>
</evidence>
<feature type="compositionally biased region" description="Polar residues" evidence="1">
    <location>
        <begin position="85"/>
        <end position="95"/>
    </location>
</feature>
<keyword evidence="2" id="KW-0812">Transmembrane</keyword>